<protein>
    <submittedName>
        <fullName evidence="2">Helix-turn-helix transcriptional regulator</fullName>
    </submittedName>
</protein>
<gene>
    <name evidence="2" type="ORF">GCM10023082_56030</name>
</gene>
<dbReference type="Gene3D" id="1.10.260.40">
    <property type="entry name" value="lambda repressor-like DNA-binding domains"/>
    <property type="match status" value="1"/>
</dbReference>
<evidence type="ECO:0000259" key="1">
    <source>
        <dbReference type="PROSITE" id="PS50943"/>
    </source>
</evidence>
<organism evidence="2 3">
    <name type="scientific">Streptomyces tremellae</name>
    <dbReference type="NCBI Taxonomy" id="1124239"/>
    <lineage>
        <taxon>Bacteria</taxon>
        <taxon>Bacillati</taxon>
        <taxon>Actinomycetota</taxon>
        <taxon>Actinomycetes</taxon>
        <taxon>Kitasatosporales</taxon>
        <taxon>Streptomycetaceae</taxon>
        <taxon>Streptomyces</taxon>
    </lineage>
</organism>
<accession>A0ABP7G6U4</accession>
<dbReference type="InterPro" id="IPR010982">
    <property type="entry name" value="Lambda_DNA-bd_dom_sf"/>
</dbReference>
<evidence type="ECO:0000313" key="2">
    <source>
        <dbReference type="EMBL" id="GAA3753258.1"/>
    </source>
</evidence>
<dbReference type="Pfam" id="PF13560">
    <property type="entry name" value="HTH_31"/>
    <property type="match status" value="1"/>
</dbReference>
<dbReference type="SUPFAM" id="SSF47413">
    <property type="entry name" value="lambda repressor-like DNA-binding domains"/>
    <property type="match status" value="1"/>
</dbReference>
<evidence type="ECO:0000313" key="3">
    <source>
        <dbReference type="Proteomes" id="UP001499884"/>
    </source>
</evidence>
<dbReference type="CDD" id="cd00093">
    <property type="entry name" value="HTH_XRE"/>
    <property type="match status" value="1"/>
</dbReference>
<dbReference type="SMART" id="SM00530">
    <property type="entry name" value="HTH_XRE"/>
    <property type="match status" value="1"/>
</dbReference>
<dbReference type="EMBL" id="BAABEP010000059">
    <property type="protein sequence ID" value="GAA3753258.1"/>
    <property type="molecule type" value="Genomic_DNA"/>
</dbReference>
<dbReference type="PROSITE" id="PS50943">
    <property type="entry name" value="HTH_CROC1"/>
    <property type="match status" value="1"/>
</dbReference>
<dbReference type="Proteomes" id="UP001499884">
    <property type="component" value="Unassembled WGS sequence"/>
</dbReference>
<dbReference type="Pfam" id="PF19054">
    <property type="entry name" value="DUF5753"/>
    <property type="match status" value="1"/>
</dbReference>
<comment type="caution">
    <text evidence="2">The sequence shown here is derived from an EMBL/GenBank/DDBJ whole genome shotgun (WGS) entry which is preliminary data.</text>
</comment>
<proteinExistence type="predicted"/>
<dbReference type="RefSeq" id="WP_345653324.1">
    <property type="nucleotide sequence ID" value="NZ_BAABEP010000059.1"/>
</dbReference>
<sequence length="284" mass="31362">MSRSKLPPSIRQRRLGAELRRLREQAQLNVTEAARLHGATQSRISNIEGGGYAVSADRVRTLARLYGCTDQRYVEGLVAMTGGRVKGWWEQYREILPASFLDLAELEHHTVAIRTAAGLHLPGLLQTVDHARAVIQDGVPPFDPPMVEHLLSFRIKRQTVIFQSDPTPFSAVIHEAALRIGFGGAQVARAQIEHLLAMSEREHITVRIIPFGTGSYPGAGSGIDYLQSAVTALDTAQLDTDAYSGFVTAQPQLVYYRAVMDHLEETSLSPSRSRDLMARIARNL</sequence>
<keyword evidence="3" id="KW-1185">Reference proteome</keyword>
<feature type="domain" description="HTH cro/C1-type" evidence="1">
    <location>
        <begin position="19"/>
        <end position="72"/>
    </location>
</feature>
<reference evidence="3" key="1">
    <citation type="journal article" date="2019" name="Int. J. Syst. Evol. Microbiol.">
        <title>The Global Catalogue of Microorganisms (GCM) 10K type strain sequencing project: providing services to taxonomists for standard genome sequencing and annotation.</title>
        <authorList>
            <consortium name="The Broad Institute Genomics Platform"/>
            <consortium name="The Broad Institute Genome Sequencing Center for Infectious Disease"/>
            <person name="Wu L."/>
            <person name="Ma J."/>
        </authorList>
    </citation>
    <scope>NUCLEOTIDE SEQUENCE [LARGE SCALE GENOMIC DNA]</scope>
    <source>
        <strain evidence="3">JCM 30846</strain>
    </source>
</reference>
<name>A0ABP7G6U4_9ACTN</name>
<dbReference type="InterPro" id="IPR001387">
    <property type="entry name" value="Cro/C1-type_HTH"/>
</dbReference>
<dbReference type="InterPro" id="IPR043917">
    <property type="entry name" value="DUF5753"/>
</dbReference>